<evidence type="ECO:0000313" key="4">
    <source>
        <dbReference type="Proteomes" id="UP000308549"/>
    </source>
</evidence>
<protein>
    <recommendedName>
        <fullName evidence="5">NAD(P)-binding domain-containing protein</fullName>
    </recommendedName>
</protein>
<dbReference type="Proteomes" id="UP000308549">
    <property type="component" value="Unassembled WGS sequence"/>
</dbReference>
<dbReference type="EMBL" id="NAJL01000013">
    <property type="protein sequence ID" value="TKA29772.1"/>
    <property type="molecule type" value="Genomic_DNA"/>
</dbReference>
<dbReference type="Pfam" id="PF01370">
    <property type="entry name" value="Epimerase"/>
    <property type="match status" value="1"/>
</dbReference>
<sequence>MAKLFVTGATGYIGGDALFAIASAHPEYEITALVRNSDKGVQVAKEYAKVKLVYGDLDNVELLEDEAKKADVVCHWAHADHEASATAIAKGLAAHEPSRPGFFIHTSGTGILLFQDIRTGTYGEALDKVYDDLDNVSEVTNLPDDAPHRVVDKIVLEAGSKHSDRVKTAIVCPPTIYGPGRGPGNKRSHQVPELAQSTLQRGCGLKVGAGKTYWNNVHVNDLSDLYLKLVEEAAAGGSTAEWPGKPAVWGGEGYYFCEGGEHVWGDVSQWVATEAHKLGLIKTDEVKSIGKEEADKCTPFGSALWGCNSRGLAKRARTVLKWDTKAPSLRDIIKASVEFEGRKLGMTSGHAKVAAGDAQP</sequence>
<evidence type="ECO:0000259" key="1">
    <source>
        <dbReference type="Pfam" id="PF01370"/>
    </source>
</evidence>
<dbReference type="Pfam" id="PF13460">
    <property type="entry name" value="NAD_binding_10"/>
    <property type="match status" value="1"/>
</dbReference>
<gene>
    <name evidence="3" type="ORF">B0A50_03136</name>
</gene>
<dbReference type="PANTHER" id="PTHR48079:SF6">
    <property type="entry name" value="NAD(P)-BINDING DOMAIN-CONTAINING PROTEIN-RELATED"/>
    <property type="match status" value="1"/>
</dbReference>
<dbReference type="Gene3D" id="3.40.50.720">
    <property type="entry name" value="NAD(P)-binding Rossmann-like Domain"/>
    <property type="match status" value="1"/>
</dbReference>
<dbReference type="AlphaFoldDB" id="A0A4U0U5B6"/>
<keyword evidence="4" id="KW-1185">Reference proteome</keyword>
<organism evidence="3 4">
    <name type="scientific">Salinomyces thailandicus</name>
    <dbReference type="NCBI Taxonomy" id="706561"/>
    <lineage>
        <taxon>Eukaryota</taxon>
        <taxon>Fungi</taxon>
        <taxon>Dikarya</taxon>
        <taxon>Ascomycota</taxon>
        <taxon>Pezizomycotina</taxon>
        <taxon>Dothideomycetes</taxon>
        <taxon>Dothideomycetidae</taxon>
        <taxon>Mycosphaerellales</taxon>
        <taxon>Teratosphaeriaceae</taxon>
        <taxon>Salinomyces</taxon>
    </lineage>
</organism>
<dbReference type="InterPro" id="IPR036291">
    <property type="entry name" value="NAD(P)-bd_dom_sf"/>
</dbReference>
<evidence type="ECO:0000259" key="2">
    <source>
        <dbReference type="Pfam" id="PF13460"/>
    </source>
</evidence>
<feature type="domain" description="NAD-dependent epimerase/dehydratase" evidence="1">
    <location>
        <begin position="149"/>
        <end position="237"/>
    </location>
</feature>
<dbReference type="PANTHER" id="PTHR48079">
    <property type="entry name" value="PROTEIN YEEZ"/>
    <property type="match status" value="1"/>
</dbReference>
<proteinExistence type="predicted"/>
<dbReference type="InterPro" id="IPR016040">
    <property type="entry name" value="NAD(P)-bd_dom"/>
</dbReference>
<dbReference type="GO" id="GO:0004029">
    <property type="term" value="F:aldehyde dehydrogenase (NAD+) activity"/>
    <property type="evidence" value="ECO:0007669"/>
    <property type="project" value="TreeGrafter"/>
</dbReference>
<reference evidence="3 4" key="1">
    <citation type="submission" date="2017-03" db="EMBL/GenBank/DDBJ databases">
        <title>Genomes of endolithic fungi from Antarctica.</title>
        <authorList>
            <person name="Coleine C."/>
            <person name="Masonjones S."/>
            <person name="Stajich J.E."/>
        </authorList>
    </citation>
    <scope>NUCLEOTIDE SEQUENCE [LARGE SCALE GENOMIC DNA]</scope>
    <source>
        <strain evidence="3 4">CCFEE 6315</strain>
    </source>
</reference>
<dbReference type="GO" id="GO:0005737">
    <property type="term" value="C:cytoplasm"/>
    <property type="evidence" value="ECO:0007669"/>
    <property type="project" value="TreeGrafter"/>
</dbReference>
<accession>A0A4U0U5B6</accession>
<dbReference type="InterPro" id="IPR051783">
    <property type="entry name" value="NAD(P)-dependent_oxidoreduct"/>
</dbReference>
<feature type="domain" description="NAD(P)-binding" evidence="2">
    <location>
        <begin position="8"/>
        <end position="95"/>
    </location>
</feature>
<name>A0A4U0U5B6_9PEZI</name>
<dbReference type="OrthoDB" id="2130169at2759"/>
<comment type="caution">
    <text evidence="3">The sequence shown here is derived from an EMBL/GenBank/DDBJ whole genome shotgun (WGS) entry which is preliminary data.</text>
</comment>
<evidence type="ECO:0000313" key="3">
    <source>
        <dbReference type="EMBL" id="TKA29772.1"/>
    </source>
</evidence>
<evidence type="ECO:0008006" key="5">
    <source>
        <dbReference type="Google" id="ProtNLM"/>
    </source>
</evidence>
<dbReference type="SUPFAM" id="SSF51735">
    <property type="entry name" value="NAD(P)-binding Rossmann-fold domains"/>
    <property type="match status" value="1"/>
</dbReference>
<dbReference type="InterPro" id="IPR001509">
    <property type="entry name" value="Epimerase_deHydtase"/>
</dbReference>